<evidence type="ECO:0000259" key="6">
    <source>
        <dbReference type="PROSITE" id="PS50888"/>
    </source>
</evidence>
<accession>M1B1Q1</accession>
<sequence>MSKTSRKRLKPGENPRTRPRHRQMIQDRVKELREIVPNGAKCSIDALFERTIKHMLFLQSVTKHADKLKQTGESALFS</sequence>
<dbReference type="eggNOG" id="ENOG502QSGF">
    <property type="taxonomic scope" value="Eukaryota"/>
</dbReference>
<dbReference type="Proteomes" id="UP000011115">
    <property type="component" value="Unassembled WGS sequence"/>
</dbReference>
<evidence type="ECO:0000256" key="3">
    <source>
        <dbReference type="ARBA" id="ARBA00023163"/>
    </source>
</evidence>
<dbReference type="Pfam" id="PF23176">
    <property type="entry name" value="bHLH_LHW"/>
    <property type="match status" value="1"/>
</dbReference>
<dbReference type="ExpressionAtlas" id="M1B1Q1">
    <property type="expression patterns" value="baseline"/>
</dbReference>
<evidence type="ECO:0000256" key="1">
    <source>
        <dbReference type="ARBA" id="ARBA00004123"/>
    </source>
</evidence>
<evidence type="ECO:0000313" key="7">
    <source>
        <dbReference type="EnsemblPlants" id="PGSC0003DMT400035030"/>
    </source>
</evidence>
<name>M1B1Q1_SOLTU</name>
<dbReference type="InterPro" id="IPR011598">
    <property type="entry name" value="bHLH_dom"/>
</dbReference>
<dbReference type="PANTHER" id="PTHR46196:SF12">
    <property type="entry name" value="TRANSCRIPTION FACTOR LHW-LIKE"/>
    <property type="match status" value="1"/>
</dbReference>
<dbReference type="InParanoid" id="M1B1Q1"/>
<dbReference type="GO" id="GO:0003700">
    <property type="term" value="F:DNA-binding transcription factor activity"/>
    <property type="evidence" value="ECO:0007669"/>
    <property type="project" value="InterPro"/>
</dbReference>
<comment type="subcellular location">
    <subcellularLocation>
        <location evidence="1">Nucleus</location>
    </subcellularLocation>
</comment>
<feature type="domain" description="BHLH" evidence="6">
    <location>
        <begin position="9"/>
        <end position="58"/>
    </location>
</feature>
<dbReference type="PANTHER" id="PTHR46196">
    <property type="entry name" value="TRANSCRIPTION FACTOR BHLH155-LIKE ISOFORM X1-RELATED"/>
    <property type="match status" value="1"/>
</dbReference>
<dbReference type="HOGENOM" id="CLU_2626782_0_0_1"/>
<keyword evidence="4" id="KW-0539">Nucleus</keyword>
<protein>
    <submittedName>
        <fullName evidence="7">Helix-loop-helix DNA-binding</fullName>
    </submittedName>
</protein>
<dbReference type="GO" id="GO:0046983">
    <property type="term" value="F:protein dimerization activity"/>
    <property type="evidence" value="ECO:0007669"/>
    <property type="project" value="InterPro"/>
</dbReference>
<organism evidence="7 8">
    <name type="scientific">Solanum tuberosum</name>
    <name type="common">Potato</name>
    <dbReference type="NCBI Taxonomy" id="4113"/>
    <lineage>
        <taxon>Eukaryota</taxon>
        <taxon>Viridiplantae</taxon>
        <taxon>Streptophyta</taxon>
        <taxon>Embryophyta</taxon>
        <taxon>Tracheophyta</taxon>
        <taxon>Spermatophyta</taxon>
        <taxon>Magnoliopsida</taxon>
        <taxon>eudicotyledons</taxon>
        <taxon>Gunneridae</taxon>
        <taxon>Pentapetalae</taxon>
        <taxon>asterids</taxon>
        <taxon>lamiids</taxon>
        <taxon>Solanales</taxon>
        <taxon>Solanaceae</taxon>
        <taxon>Solanoideae</taxon>
        <taxon>Solaneae</taxon>
        <taxon>Solanum</taxon>
    </lineage>
</organism>
<keyword evidence="2" id="KW-0805">Transcription regulation</keyword>
<dbReference type="GO" id="GO:0005634">
    <property type="term" value="C:nucleus"/>
    <property type="evidence" value="ECO:0007669"/>
    <property type="project" value="UniProtKB-SubCell"/>
</dbReference>
<reference evidence="8" key="1">
    <citation type="journal article" date="2011" name="Nature">
        <title>Genome sequence and analysis of the tuber crop potato.</title>
        <authorList>
            <consortium name="The Potato Genome Sequencing Consortium"/>
        </authorList>
    </citation>
    <scope>NUCLEOTIDE SEQUENCE [LARGE SCALE GENOMIC DNA]</scope>
    <source>
        <strain evidence="8">cv. DM1-3 516 R44</strain>
    </source>
</reference>
<evidence type="ECO:0000256" key="4">
    <source>
        <dbReference type="ARBA" id="ARBA00023242"/>
    </source>
</evidence>
<evidence type="ECO:0000313" key="8">
    <source>
        <dbReference type="Proteomes" id="UP000011115"/>
    </source>
</evidence>
<dbReference type="InterPro" id="IPR043561">
    <property type="entry name" value="LHW-like"/>
</dbReference>
<evidence type="ECO:0000256" key="2">
    <source>
        <dbReference type="ARBA" id="ARBA00023015"/>
    </source>
</evidence>
<evidence type="ECO:0000256" key="5">
    <source>
        <dbReference type="SAM" id="MobiDB-lite"/>
    </source>
</evidence>
<dbReference type="AlphaFoldDB" id="M1B1Q1"/>
<dbReference type="EnsemblPlants" id="PGSC0003DMT400035030">
    <property type="protein sequence ID" value="PGSC0003DMT400035030"/>
    <property type="gene ID" value="PGSC0003DMG400013473"/>
</dbReference>
<keyword evidence="8" id="KW-1185">Reference proteome</keyword>
<dbReference type="PaxDb" id="4113-PGSC0003DMT400035030"/>
<reference evidence="7" key="2">
    <citation type="submission" date="2015-06" db="UniProtKB">
        <authorList>
            <consortium name="EnsemblPlants"/>
        </authorList>
    </citation>
    <scope>IDENTIFICATION</scope>
    <source>
        <strain evidence="7">DM1-3 516 R44</strain>
    </source>
</reference>
<proteinExistence type="predicted"/>
<dbReference type="PROSITE" id="PS50888">
    <property type="entry name" value="BHLH"/>
    <property type="match status" value="1"/>
</dbReference>
<keyword evidence="3" id="KW-0804">Transcription</keyword>
<dbReference type="Gramene" id="PGSC0003DMT400035030">
    <property type="protein sequence ID" value="PGSC0003DMT400035030"/>
    <property type="gene ID" value="PGSC0003DMG400013473"/>
</dbReference>
<feature type="region of interest" description="Disordered" evidence="5">
    <location>
        <begin position="1"/>
        <end position="21"/>
    </location>
</feature>